<dbReference type="SUPFAM" id="SSF54654">
    <property type="entry name" value="CI-2 family of serine protease inhibitors"/>
    <property type="match status" value="1"/>
</dbReference>
<evidence type="ECO:0000256" key="1">
    <source>
        <dbReference type="ARBA" id="ARBA00008210"/>
    </source>
</evidence>
<dbReference type="Gene3D" id="3.30.10.10">
    <property type="entry name" value="Trypsin Inhibitor V, subunit A"/>
    <property type="match status" value="1"/>
</dbReference>
<comment type="similarity">
    <text evidence="1">Belongs to the protease inhibitor I13 (potato type I serine protease inhibitor) family.</text>
</comment>
<evidence type="ECO:0000256" key="3">
    <source>
        <dbReference type="ARBA" id="ARBA00022900"/>
    </source>
</evidence>
<gene>
    <name evidence="4" type="ORF">MKW94_028609</name>
</gene>
<name>A0AA41V360_PAPNU</name>
<dbReference type="PANTHER" id="PTHR33091:SF73">
    <property type="entry name" value="INHIBITOR OF TRYPSIN AND HAGEMAN FACTOR-LIKE"/>
    <property type="match status" value="1"/>
</dbReference>
<keyword evidence="2" id="KW-0646">Protease inhibitor</keyword>
<dbReference type="PANTHER" id="PTHR33091">
    <property type="entry name" value="PROTEIN, PUTATIVE, EXPRESSED-RELATED"/>
    <property type="match status" value="1"/>
</dbReference>
<dbReference type="Proteomes" id="UP001177140">
    <property type="component" value="Unassembled WGS sequence"/>
</dbReference>
<organism evidence="4 5">
    <name type="scientific">Papaver nudicaule</name>
    <name type="common">Iceland poppy</name>
    <dbReference type="NCBI Taxonomy" id="74823"/>
    <lineage>
        <taxon>Eukaryota</taxon>
        <taxon>Viridiplantae</taxon>
        <taxon>Streptophyta</taxon>
        <taxon>Embryophyta</taxon>
        <taxon>Tracheophyta</taxon>
        <taxon>Spermatophyta</taxon>
        <taxon>Magnoliopsida</taxon>
        <taxon>Ranunculales</taxon>
        <taxon>Papaveraceae</taxon>
        <taxon>Papaveroideae</taxon>
        <taxon>Papaver</taxon>
    </lineage>
</organism>
<proteinExistence type="inferred from homology"/>
<dbReference type="InterPro" id="IPR036354">
    <property type="entry name" value="Prot_inh_pot1_sf"/>
</dbReference>
<dbReference type="EMBL" id="JAJJMA010126847">
    <property type="protein sequence ID" value="MCL7032780.1"/>
    <property type="molecule type" value="Genomic_DNA"/>
</dbReference>
<reference evidence="4" key="1">
    <citation type="submission" date="2022-03" db="EMBL/GenBank/DDBJ databases">
        <title>A functionally conserved STORR gene fusion in Papaver species that diverged 16.8 million years ago.</title>
        <authorList>
            <person name="Catania T."/>
        </authorList>
    </citation>
    <scope>NUCLEOTIDE SEQUENCE</scope>
    <source>
        <strain evidence="4">S-191538</strain>
    </source>
</reference>
<dbReference type="GO" id="GO:0004867">
    <property type="term" value="F:serine-type endopeptidase inhibitor activity"/>
    <property type="evidence" value="ECO:0007669"/>
    <property type="project" value="UniProtKB-KW"/>
</dbReference>
<dbReference type="InterPro" id="IPR000864">
    <property type="entry name" value="Prot_inh_pot1"/>
</dbReference>
<accession>A0AA41V360</accession>
<evidence type="ECO:0000256" key="2">
    <source>
        <dbReference type="ARBA" id="ARBA00022690"/>
    </source>
</evidence>
<protein>
    <submittedName>
        <fullName evidence="4">Uncharacterized protein</fullName>
    </submittedName>
</protein>
<keyword evidence="3" id="KW-0722">Serine protease inhibitor</keyword>
<sequence length="73" mass="8170">MATTCDDQVKTQWPELVGKLGDTAKETIEKENPSLRQVVIHLDGSATDEAYFEDRVRVWVNESNVVILVPKVG</sequence>
<evidence type="ECO:0000313" key="4">
    <source>
        <dbReference type="EMBL" id="MCL7032780.1"/>
    </source>
</evidence>
<evidence type="ECO:0000313" key="5">
    <source>
        <dbReference type="Proteomes" id="UP001177140"/>
    </source>
</evidence>
<keyword evidence="5" id="KW-1185">Reference proteome</keyword>
<dbReference type="PROSITE" id="PS00285">
    <property type="entry name" value="POTATO_INHIBITOR"/>
    <property type="match status" value="1"/>
</dbReference>
<comment type="caution">
    <text evidence="4">The sequence shown here is derived from an EMBL/GenBank/DDBJ whole genome shotgun (WGS) entry which is preliminary data.</text>
</comment>
<dbReference type="Pfam" id="PF00280">
    <property type="entry name" value="potato_inhibit"/>
    <property type="match status" value="1"/>
</dbReference>
<dbReference type="AlphaFoldDB" id="A0AA41V360"/>
<dbReference type="GO" id="GO:0009611">
    <property type="term" value="P:response to wounding"/>
    <property type="evidence" value="ECO:0007669"/>
    <property type="project" value="InterPro"/>
</dbReference>